<keyword evidence="3" id="KW-1185">Reference proteome</keyword>
<dbReference type="Proteomes" id="UP000319865">
    <property type="component" value="Unassembled WGS sequence"/>
</dbReference>
<feature type="compositionally biased region" description="Basic and acidic residues" evidence="1">
    <location>
        <begin position="285"/>
        <end position="297"/>
    </location>
</feature>
<gene>
    <name evidence="2" type="ORF">FHU33_3801</name>
</gene>
<protein>
    <submittedName>
        <fullName evidence="2">Uncharacterized protein</fullName>
    </submittedName>
</protein>
<dbReference type="AlphaFoldDB" id="A0A543PJQ3"/>
<evidence type="ECO:0000256" key="1">
    <source>
        <dbReference type="SAM" id="MobiDB-lite"/>
    </source>
</evidence>
<sequence length="311" mass="32695">MPAESGAVPQELLALAEKAAAPQLKETALDRRFGPRSSWVPAAGQLWRAVREDVTALVVLIAVDVESVTAVPASVDSGGEEADADALVLDDTVLGVPVTVWVGLRRALPVSVLDRPVDDLGAAVLSRIADRARAAKTASTALLDVEVRAELADDLDLLAEPAVHTAPVPADADDAPAGAPAAIDLAAVDPADLDEAAARLGLPLPVVLDLIDGKRPPTPAEADVLREVLGAAPEAAPPPLALVVELAQPRWRSLVRQHRRRRELTETAARTALAYDIGAMAARQTGEREPSWSDRIRLWAQGEQLDPDADA</sequence>
<comment type="caution">
    <text evidence="2">The sequence shown here is derived from an EMBL/GenBank/DDBJ whole genome shotgun (WGS) entry which is preliminary data.</text>
</comment>
<feature type="region of interest" description="Disordered" evidence="1">
    <location>
        <begin position="283"/>
        <end position="311"/>
    </location>
</feature>
<evidence type="ECO:0000313" key="2">
    <source>
        <dbReference type="EMBL" id="TQN44303.1"/>
    </source>
</evidence>
<name>A0A543PJQ3_9ACTN</name>
<dbReference type="RefSeq" id="WP_142026731.1">
    <property type="nucleotide sequence ID" value="NZ_VFQE01000001.1"/>
</dbReference>
<reference evidence="2 3" key="1">
    <citation type="submission" date="2019-06" db="EMBL/GenBank/DDBJ databases">
        <title>Sequencing the genomes of 1000 actinobacteria strains.</title>
        <authorList>
            <person name="Klenk H.-P."/>
        </authorList>
    </citation>
    <scope>NUCLEOTIDE SEQUENCE [LARGE SCALE GENOMIC DNA]</scope>
    <source>
        <strain evidence="2 3">DSM 46837</strain>
    </source>
</reference>
<organism evidence="2 3">
    <name type="scientific">Blastococcus colisei</name>
    <dbReference type="NCBI Taxonomy" id="1564162"/>
    <lineage>
        <taxon>Bacteria</taxon>
        <taxon>Bacillati</taxon>
        <taxon>Actinomycetota</taxon>
        <taxon>Actinomycetes</taxon>
        <taxon>Geodermatophilales</taxon>
        <taxon>Geodermatophilaceae</taxon>
        <taxon>Blastococcus</taxon>
    </lineage>
</organism>
<accession>A0A543PJQ3</accession>
<dbReference type="OrthoDB" id="5182811at2"/>
<evidence type="ECO:0000313" key="3">
    <source>
        <dbReference type="Proteomes" id="UP000319865"/>
    </source>
</evidence>
<proteinExistence type="predicted"/>
<dbReference type="EMBL" id="VFQE01000001">
    <property type="protein sequence ID" value="TQN44303.1"/>
    <property type="molecule type" value="Genomic_DNA"/>
</dbReference>